<dbReference type="AlphaFoldDB" id="M5U6T7"/>
<protein>
    <submittedName>
        <fullName evidence="1">UspA domain protein</fullName>
    </submittedName>
</protein>
<dbReference type="RefSeq" id="WP_008675802.1">
    <property type="nucleotide sequence ID" value="NZ_ANOH01000108.1"/>
</dbReference>
<gene>
    <name evidence="1" type="ORF">RSSM_01427</name>
</gene>
<organism evidence="1 2">
    <name type="scientific">Rhodopirellula sallentina SM41</name>
    <dbReference type="NCBI Taxonomy" id="1263870"/>
    <lineage>
        <taxon>Bacteria</taxon>
        <taxon>Pseudomonadati</taxon>
        <taxon>Planctomycetota</taxon>
        <taxon>Planctomycetia</taxon>
        <taxon>Pirellulales</taxon>
        <taxon>Pirellulaceae</taxon>
        <taxon>Rhodopirellula</taxon>
    </lineage>
</organism>
<dbReference type="EMBL" id="ANOH01000108">
    <property type="protein sequence ID" value="EMI57145.1"/>
    <property type="molecule type" value="Genomic_DNA"/>
</dbReference>
<dbReference type="Proteomes" id="UP000011885">
    <property type="component" value="Unassembled WGS sequence"/>
</dbReference>
<dbReference type="SUPFAM" id="SSF52091">
    <property type="entry name" value="SpoIIaa-like"/>
    <property type="match status" value="1"/>
</dbReference>
<dbReference type="PATRIC" id="fig|1263870.3.peg.1532"/>
<dbReference type="Pfam" id="PF11964">
    <property type="entry name" value="SpoIIAA-like"/>
    <property type="match status" value="1"/>
</dbReference>
<accession>M5U6T7</accession>
<name>M5U6T7_9BACT</name>
<dbReference type="InterPro" id="IPR038396">
    <property type="entry name" value="SpoIIAA-like_sf"/>
</dbReference>
<reference evidence="1 2" key="1">
    <citation type="journal article" date="2013" name="Mar. Genomics">
        <title>Expression of sulfatases in Rhodopirellula baltica and the diversity of sulfatases in the genus Rhodopirellula.</title>
        <authorList>
            <person name="Wegner C.E."/>
            <person name="Richter-Heitmann T."/>
            <person name="Klindworth A."/>
            <person name="Klockow C."/>
            <person name="Richter M."/>
            <person name="Achstetter T."/>
            <person name="Glockner F.O."/>
            <person name="Harder J."/>
        </authorList>
    </citation>
    <scope>NUCLEOTIDE SEQUENCE [LARGE SCALE GENOMIC DNA]</scope>
    <source>
        <strain evidence="1 2">SM41</strain>
    </source>
</reference>
<keyword evidence="2" id="KW-1185">Reference proteome</keyword>
<sequence length="119" mass="13924">MSVELNEVAQGKYLEVHVSGKLDRETYQTLVPQTESQIERYGKIRVLFAMHDFHGWDTGGLWEDIKFDAKHFNDFERIAIVGDRKWERGMAVICKPFTTATVRFFDESHLEDARAWLSE</sequence>
<proteinExistence type="predicted"/>
<dbReference type="InterPro" id="IPR036513">
    <property type="entry name" value="STAS_dom_sf"/>
</dbReference>
<evidence type="ECO:0000313" key="2">
    <source>
        <dbReference type="Proteomes" id="UP000011885"/>
    </source>
</evidence>
<comment type="caution">
    <text evidence="1">The sequence shown here is derived from an EMBL/GenBank/DDBJ whole genome shotgun (WGS) entry which is preliminary data.</text>
</comment>
<dbReference type="InterPro" id="IPR021866">
    <property type="entry name" value="SpoIIAA-like"/>
</dbReference>
<dbReference type="Gene3D" id="3.40.50.10600">
    <property type="entry name" value="SpoIIaa-like domains"/>
    <property type="match status" value="1"/>
</dbReference>
<dbReference type="OrthoDB" id="9811577at2"/>
<evidence type="ECO:0000313" key="1">
    <source>
        <dbReference type="EMBL" id="EMI57145.1"/>
    </source>
</evidence>